<name>A0A510TVL2_9LACO</name>
<keyword evidence="2" id="KW-0813">Transport</keyword>
<dbReference type="Pfam" id="PF01547">
    <property type="entry name" value="SBP_bac_1"/>
    <property type="match status" value="1"/>
</dbReference>
<feature type="chain" id="PRO_5043826008" evidence="5">
    <location>
        <begin position="23"/>
        <end position="452"/>
    </location>
</feature>
<dbReference type="AlphaFoldDB" id="A0A510TVL2"/>
<evidence type="ECO:0000256" key="3">
    <source>
        <dbReference type="ARBA" id="ARBA00022729"/>
    </source>
</evidence>
<evidence type="ECO:0000313" key="6">
    <source>
        <dbReference type="EMBL" id="QFR24897.1"/>
    </source>
</evidence>
<accession>A0A510TVL2</accession>
<comment type="similarity">
    <text evidence="1">Belongs to the bacterial solute-binding protein 1 family.</text>
</comment>
<dbReference type="RefSeq" id="WP_027827865.1">
    <property type="nucleotide sequence ID" value="NZ_BJTX01000034.1"/>
</dbReference>
<sequence length="452" mass="50438">MSKFIHKVMLGAMALLSVGLLASCGSKSTGSANGKHQLTFMFRGGDAEKKAYGEAIKAYEKAHKDVSVKIIMTSADNYATKLQAAISGNKTPDVFYVEQNNLMAYADNGVLRDISKDVKDSKVDLNNIWKYGVDSYRYDGKQVGKGDLYALPKDVGPFALGYNKTMFEKNNIPLPDKDKAYTWEEFVKVAQKLTKDTNGDGKIDQYGTGFNVVWSLPALAWSNGADWINKDKTKVTVNTPKFAHALQEFADLQNKYHTTPSVKESQSLDTYQRWMQGQLAFFPVGPWDLPTYSKLKFDYDLIPWPTMSTGKPAAYVGSLGIGVSKKTKYGKDAADLAIYLSTNRKAQQILVDNMIQIPTLKDMANKWANEKDHGKPENRQEFLDIVEKYGRGLPGATTYNAEWYDMFYTDIQPVLDGKKTAAQFVKEEQPKMQSKLDAANQQKKTAEATAGK</sequence>
<evidence type="ECO:0000256" key="4">
    <source>
        <dbReference type="SAM" id="MobiDB-lite"/>
    </source>
</evidence>
<protein>
    <submittedName>
        <fullName evidence="6">Extracellular solute-binding protein</fullName>
    </submittedName>
</protein>
<dbReference type="GO" id="GO:0042956">
    <property type="term" value="P:maltodextrin transmembrane transport"/>
    <property type="evidence" value="ECO:0007669"/>
    <property type="project" value="TreeGrafter"/>
</dbReference>
<dbReference type="PANTHER" id="PTHR30061">
    <property type="entry name" value="MALTOSE-BINDING PERIPLASMIC PROTEIN"/>
    <property type="match status" value="1"/>
</dbReference>
<dbReference type="PROSITE" id="PS51257">
    <property type="entry name" value="PROKAR_LIPOPROTEIN"/>
    <property type="match status" value="1"/>
</dbReference>
<dbReference type="GO" id="GO:1901982">
    <property type="term" value="F:maltose binding"/>
    <property type="evidence" value="ECO:0007669"/>
    <property type="project" value="TreeGrafter"/>
</dbReference>
<dbReference type="Gene3D" id="3.40.190.10">
    <property type="entry name" value="Periplasmic binding protein-like II"/>
    <property type="match status" value="1"/>
</dbReference>
<dbReference type="EMBL" id="CP045143">
    <property type="protein sequence ID" value="QFR24897.1"/>
    <property type="molecule type" value="Genomic_DNA"/>
</dbReference>
<evidence type="ECO:0000256" key="1">
    <source>
        <dbReference type="ARBA" id="ARBA00008520"/>
    </source>
</evidence>
<dbReference type="InterPro" id="IPR006059">
    <property type="entry name" value="SBP"/>
</dbReference>
<reference evidence="6 7" key="1">
    <citation type="submission" date="2019-10" db="EMBL/GenBank/DDBJ databases">
        <title>The completed genome of Lactobacillus harbinensis M1.</title>
        <authorList>
            <person name="Zheng Y."/>
        </authorList>
    </citation>
    <scope>NUCLEOTIDE SEQUENCE [LARGE SCALE GENOMIC DNA]</scope>
    <source>
        <strain evidence="6 7">M1</strain>
    </source>
</reference>
<dbReference type="SUPFAM" id="SSF53850">
    <property type="entry name" value="Periplasmic binding protein-like II"/>
    <property type="match status" value="1"/>
</dbReference>
<dbReference type="CDD" id="cd13585">
    <property type="entry name" value="PBP2_TMBP_like"/>
    <property type="match status" value="1"/>
</dbReference>
<evidence type="ECO:0000313" key="7">
    <source>
        <dbReference type="Proteomes" id="UP000326779"/>
    </source>
</evidence>
<dbReference type="GO" id="GO:0055052">
    <property type="term" value="C:ATP-binding cassette (ABC) transporter complex, substrate-binding subunit-containing"/>
    <property type="evidence" value="ECO:0007669"/>
    <property type="project" value="TreeGrafter"/>
</dbReference>
<feature type="region of interest" description="Disordered" evidence="4">
    <location>
        <begin position="428"/>
        <end position="452"/>
    </location>
</feature>
<feature type="signal peptide" evidence="5">
    <location>
        <begin position="1"/>
        <end position="22"/>
    </location>
</feature>
<dbReference type="GeneID" id="78510451"/>
<dbReference type="GO" id="GO:0015768">
    <property type="term" value="P:maltose transport"/>
    <property type="evidence" value="ECO:0007669"/>
    <property type="project" value="TreeGrafter"/>
</dbReference>
<dbReference type="PANTHER" id="PTHR30061:SF50">
    <property type="entry name" value="MALTOSE_MALTODEXTRIN-BINDING PERIPLASMIC PROTEIN"/>
    <property type="match status" value="1"/>
</dbReference>
<evidence type="ECO:0000256" key="2">
    <source>
        <dbReference type="ARBA" id="ARBA00022448"/>
    </source>
</evidence>
<dbReference type="Proteomes" id="UP000326779">
    <property type="component" value="Chromosome"/>
</dbReference>
<organism evidence="6 7">
    <name type="scientific">Schleiferilactobacillus harbinensis</name>
    <dbReference type="NCBI Taxonomy" id="304207"/>
    <lineage>
        <taxon>Bacteria</taxon>
        <taxon>Bacillati</taxon>
        <taxon>Bacillota</taxon>
        <taxon>Bacilli</taxon>
        <taxon>Lactobacillales</taxon>
        <taxon>Lactobacillaceae</taxon>
        <taxon>Schleiferilactobacillus</taxon>
    </lineage>
</organism>
<proteinExistence type="inferred from homology"/>
<gene>
    <name evidence="6" type="ORF">D1010_16750</name>
</gene>
<evidence type="ECO:0000256" key="5">
    <source>
        <dbReference type="SAM" id="SignalP"/>
    </source>
</evidence>
<keyword evidence="3 5" id="KW-0732">Signal</keyword>
<dbReference type="KEGG" id="lhb:D1010_16750"/>